<dbReference type="InterPro" id="IPR013424">
    <property type="entry name" value="Ice-binding_C"/>
</dbReference>
<reference evidence="3" key="2">
    <citation type="submission" date="2020-09" db="EMBL/GenBank/DDBJ databases">
        <authorList>
            <person name="Sun Q."/>
            <person name="Zhou Y."/>
        </authorList>
    </citation>
    <scope>NUCLEOTIDE SEQUENCE</scope>
    <source>
        <strain evidence="3">CGMCC 1.15447</strain>
    </source>
</reference>
<accession>A0A916RU51</accession>
<evidence type="ECO:0000259" key="2">
    <source>
        <dbReference type="Pfam" id="PF07589"/>
    </source>
</evidence>
<reference evidence="3" key="1">
    <citation type="journal article" date="2014" name="Int. J. Syst. Evol. Microbiol.">
        <title>Complete genome sequence of Corynebacterium casei LMG S-19264T (=DSM 44701T), isolated from a smear-ripened cheese.</title>
        <authorList>
            <consortium name="US DOE Joint Genome Institute (JGI-PGF)"/>
            <person name="Walter F."/>
            <person name="Albersmeier A."/>
            <person name="Kalinowski J."/>
            <person name="Ruckert C."/>
        </authorList>
    </citation>
    <scope>NUCLEOTIDE SEQUENCE</scope>
    <source>
        <strain evidence="3">CGMCC 1.15447</strain>
    </source>
</reference>
<feature type="chain" id="PRO_5037274892" description="Ice-binding protein C-terminal domain-containing protein" evidence="1">
    <location>
        <begin position="22"/>
        <end position="185"/>
    </location>
</feature>
<keyword evidence="1" id="KW-0732">Signal</keyword>
<name>A0A916RU51_9BACT</name>
<keyword evidence="4" id="KW-1185">Reference proteome</keyword>
<dbReference type="Pfam" id="PF07589">
    <property type="entry name" value="PEP-CTERM"/>
    <property type="match status" value="1"/>
</dbReference>
<feature type="domain" description="Ice-binding protein C-terminal" evidence="2">
    <location>
        <begin position="158"/>
        <end position="181"/>
    </location>
</feature>
<evidence type="ECO:0000313" key="3">
    <source>
        <dbReference type="EMBL" id="GGA70632.1"/>
    </source>
</evidence>
<organism evidence="3 4">
    <name type="scientific">Edaphobacter acidisoli</name>
    <dbReference type="NCBI Taxonomy" id="2040573"/>
    <lineage>
        <taxon>Bacteria</taxon>
        <taxon>Pseudomonadati</taxon>
        <taxon>Acidobacteriota</taxon>
        <taxon>Terriglobia</taxon>
        <taxon>Terriglobales</taxon>
        <taxon>Acidobacteriaceae</taxon>
        <taxon>Edaphobacter</taxon>
    </lineage>
</organism>
<dbReference type="AlphaFoldDB" id="A0A916RU51"/>
<dbReference type="Proteomes" id="UP000648801">
    <property type="component" value="Unassembled WGS sequence"/>
</dbReference>
<protein>
    <recommendedName>
        <fullName evidence="2">Ice-binding protein C-terminal domain-containing protein</fullName>
    </recommendedName>
</protein>
<comment type="caution">
    <text evidence="3">The sequence shown here is derived from an EMBL/GenBank/DDBJ whole genome shotgun (WGS) entry which is preliminary data.</text>
</comment>
<proteinExistence type="predicted"/>
<gene>
    <name evidence="3" type="ORF">GCM10011507_22770</name>
</gene>
<evidence type="ECO:0000313" key="4">
    <source>
        <dbReference type="Proteomes" id="UP000648801"/>
    </source>
</evidence>
<dbReference type="NCBIfam" id="TIGR02595">
    <property type="entry name" value="PEP_CTERM"/>
    <property type="match status" value="1"/>
</dbReference>
<evidence type="ECO:0000256" key="1">
    <source>
        <dbReference type="SAM" id="SignalP"/>
    </source>
</evidence>
<sequence>MFKSLALLTALVVATATMAKADQISINGSDVVDTTAQTLTFIGPSNSIGYPLGNVGFDSSTGIFSAFTYCNECVELQKYPINYGAFTSPTGLFAITNGSNNLFVTLDSITSWSATDNNFTIYGDATINLNGVDTNGTLILTSQGGSGINTTFSATTSPVPEPASLALFGSGLLGIVGLARRKFNV</sequence>
<dbReference type="RefSeq" id="WP_188759378.1">
    <property type="nucleotide sequence ID" value="NZ_BMJB01000001.1"/>
</dbReference>
<dbReference type="EMBL" id="BMJB01000001">
    <property type="protein sequence ID" value="GGA70632.1"/>
    <property type="molecule type" value="Genomic_DNA"/>
</dbReference>
<feature type="signal peptide" evidence="1">
    <location>
        <begin position="1"/>
        <end position="21"/>
    </location>
</feature>